<accession>W9YK92</accession>
<sequence length="413" mass="46348">MIPHRRFHTKSRFGCAQCKKSRTKCDENRPECGRCRRKGSYCSLADQASGLIVIPAQGTKSRKAQTRTHTEAPDNNAAPNGTHLRRSIDPTQSLSPTRIPLPLPSAEQAIVEIQLTDIEREQLQLMHHYTVHTSKSIAEVTILEDQDQSLWNQWAIELAFKNDFLLHGLLSLSALHLALGGSSPQKHTVAAIRHQHLAVSLFRPYLSQLAVDNYDAVFAFSYVVAFYSFGIQRTSESDINPIAKLHQVLSLVRGISTFFKSDLESLGRSRWSGLSFILRHPFTRNLPEEMETMLSDLRQRTSRTTSGSVRGPMYIAAIEALKASLTFAITYPSAQSSVTLFSVMVPAEFWAMATTGEPLALAILANYAVTLYWLRDNIWMRGWGKEIVATVRQALPLEWHQCIAWAIQQTESA</sequence>
<comment type="caution">
    <text evidence="7">The sequence shown here is derived from an EMBL/GenBank/DDBJ whole genome shotgun (WGS) entry which is preliminary data.</text>
</comment>
<evidence type="ECO:0000259" key="6">
    <source>
        <dbReference type="PROSITE" id="PS50048"/>
    </source>
</evidence>
<dbReference type="OrthoDB" id="4937900at2759"/>
<keyword evidence="8" id="KW-1185">Reference proteome</keyword>
<keyword evidence="3" id="KW-0804">Transcription</keyword>
<reference evidence="7 8" key="1">
    <citation type="submission" date="2013-03" db="EMBL/GenBank/DDBJ databases">
        <title>The Genome Sequence of Capronia epimyces CBS 606.96.</title>
        <authorList>
            <consortium name="The Broad Institute Genomics Platform"/>
            <person name="Cuomo C."/>
            <person name="de Hoog S."/>
            <person name="Gorbushina A."/>
            <person name="Walker B."/>
            <person name="Young S.K."/>
            <person name="Zeng Q."/>
            <person name="Gargeya S."/>
            <person name="Fitzgerald M."/>
            <person name="Haas B."/>
            <person name="Abouelleil A."/>
            <person name="Allen A.W."/>
            <person name="Alvarado L."/>
            <person name="Arachchi H.M."/>
            <person name="Berlin A.M."/>
            <person name="Chapman S.B."/>
            <person name="Gainer-Dewar J."/>
            <person name="Goldberg J."/>
            <person name="Griggs A."/>
            <person name="Gujja S."/>
            <person name="Hansen M."/>
            <person name="Howarth C."/>
            <person name="Imamovic A."/>
            <person name="Ireland A."/>
            <person name="Larimer J."/>
            <person name="McCowan C."/>
            <person name="Murphy C."/>
            <person name="Pearson M."/>
            <person name="Poon T.W."/>
            <person name="Priest M."/>
            <person name="Roberts A."/>
            <person name="Saif S."/>
            <person name="Shea T."/>
            <person name="Sisk P."/>
            <person name="Sykes S."/>
            <person name="Wortman J."/>
            <person name="Nusbaum C."/>
            <person name="Birren B."/>
        </authorList>
    </citation>
    <scope>NUCLEOTIDE SEQUENCE [LARGE SCALE GENOMIC DNA]</scope>
    <source>
        <strain evidence="7 8">CBS 606.96</strain>
    </source>
</reference>
<gene>
    <name evidence="7" type="ORF">A1O3_02733</name>
</gene>
<dbReference type="EMBL" id="AMGY01000002">
    <property type="protein sequence ID" value="EXJ89666.1"/>
    <property type="molecule type" value="Genomic_DNA"/>
</dbReference>
<keyword evidence="4" id="KW-0539">Nucleus</keyword>
<evidence type="ECO:0000256" key="1">
    <source>
        <dbReference type="ARBA" id="ARBA00023015"/>
    </source>
</evidence>
<dbReference type="RefSeq" id="XP_007731063.1">
    <property type="nucleotide sequence ID" value="XM_007732873.1"/>
</dbReference>
<dbReference type="GeneID" id="19166863"/>
<dbReference type="CDD" id="cd00067">
    <property type="entry name" value="GAL4"/>
    <property type="match status" value="1"/>
</dbReference>
<dbReference type="eggNOG" id="ENOG502RF7U">
    <property type="taxonomic scope" value="Eukaryota"/>
</dbReference>
<dbReference type="InterPro" id="IPR053157">
    <property type="entry name" value="Sterol_Uptake_Regulator"/>
</dbReference>
<dbReference type="Pfam" id="PF00172">
    <property type="entry name" value="Zn_clus"/>
    <property type="match status" value="1"/>
</dbReference>
<feature type="region of interest" description="Disordered" evidence="5">
    <location>
        <begin position="58"/>
        <end position="94"/>
    </location>
</feature>
<dbReference type="GO" id="GO:0008270">
    <property type="term" value="F:zinc ion binding"/>
    <property type="evidence" value="ECO:0007669"/>
    <property type="project" value="InterPro"/>
</dbReference>
<dbReference type="Proteomes" id="UP000019478">
    <property type="component" value="Unassembled WGS sequence"/>
</dbReference>
<dbReference type="InterPro" id="IPR021858">
    <property type="entry name" value="Fun_TF"/>
</dbReference>
<dbReference type="InterPro" id="IPR036864">
    <property type="entry name" value="Zn2-C6_fun-type_DNA-bd_sf"/>
</dbReference>
<dbReference type="PROSITE" id="PS00463">
    <property type="entry name" value="ZN2_CY6_FUNGAL_1"/>
    <property type="match status" value="1"/>
</dbReference>
<dbReference type="GO" id="GO:0001228">
    <property type="term" value="F:DNA-binding transcription activator activity, RNA polymerase II-specific"/>
    <property type="evidence" value="ECO:0007669"/>
    <property type="project" value="TreeGrafter"/>
</dbReference>
<organism evidence="7 8">
    <name type="scientific">Capronia epimyces CBS 606.96</name>
    <dbReference type="NCBI Taxonomy" id="1182542"/>
    <lineage>
        <taxon>Eukaryota</taxon>
        <taxon>Fungi</taxon>
        <taxon>Dikarya</taxon>
        <taxon>Ascomycota</taxon>
        <taxon>Pezizomycotina</taxon>
        <taxon>Eurotiomycetes</taxon>
        <taxon>Chaetothyriomycetidae</taxon>
        <taxon>Chaetothyriales</taxon>
        <taxon>Herpotrichiellaceae</taxon>
        <taxon>Capronia</taxon>
    </lineage>
</organism>
<evidence type="ECO:0000256" key="2">
    <source>
        <dbReference type="ARBA" id="ARBA00023125"/>
    </source>
</evidence>
<feature type="domain" description="Zn(2)-C6 fungal-type" evidence="6">
    <location>
        <begin position="14"/>
        <end position="44"/>
    </location>
</feature>
<keyword evidence="1" id="KW-0805">Transcription regulation</keyword>
<dbReference type="Gene3D" id="4.10.240.10">
    <property type="entry name" value="Zn(2)-C6 fungal-type DNA-binding domain"/>
    <property type="match status" value="1"/>
</dbReference>
<dbReference type="STRING" id="1182542.W9YK92"/>
<protein>
    <recommendedName>
        <fullName evidence="6">Zn(2)-C6 fungal-type domain-containing protein</fullName>
    </recommendedName>
</protein>
<evidence type="ECO:0000313" key="7">
    <source>
        <dbReference type="EMBL" id="EXJ89666.1"/>
    </source>
</evidence>
<dbReference type="InterPro" id="IPR001138">
    <property type="entry name" value="Zn2Cys6_DnaBD"/>
</dbReference>
<dbReference type="PANTHER" id="PTHR47784">
    <property type="entry name" value="STEROL UPTAKE CONTROL PROTEIN 2"/>
    <property type="match status" value="1"/>
</dbReference>
<dbReference type="SUPFAM" id="SSF57701">
    <property type="entry name" value="Zn2/Cys6 DNA-binding domain"/>
    <property type="match status" value="1"/>
</dbReference>
<dbReference type="GO" id="GO:0003677">
    <property type="term" value="F:DNA binding"/>
    <property type="evidence" value="ECO:0007669"/>
    <property type="project" value="UniProtKB-KW"/>
</dbReference>
<evidence type="ECO:0000256" key="4">
    <source>
        <dbReference type="ARBA" id="ARBA00023242"/>
    </source>
</evidence>
<dbReference type="SMART" id="SM00066">
    <property type="entry name" value="GAL4"/>
    <property type="match status" value="1"/>
</dbReference>
<proteinExistence type="predicted"/>
<evidence type="ECO:0000256" key="3">
    <source>
        <dbReference type="ARBA" id="ARBA00023163"/>
    </source>
</evidence>
<evidence type="ECO:0000313" key="8">
    <source>
        <dbReference type="Proteomes" id="UP000019478"/>
    </source>
</evidence>
<dbReference type="Pfam" id="PF11951">
    <property type="entry name" value="Fungal_trans_2"/>
    <property type="match status" value="1"/>
</dbReference>
<name>W9YK92_9EURO</name>
<dbReference type="AlphaFoldDB" id="W9YK92"/>
<dbReference type="HOGENOM" id="CLU_024934_5_2_1"/>
<keyword evidence="2" id="KW-0238">DNA-binding</keyword>
<dbReference type="PANTHER" id="PTHR47784:SF5">
    <property type="entry name" value="STEROL UPTAKE CONTROL PROTEIN 2"/>
    <property type="match status" value="1"/>
</dbReference>
<dbReference type="PROSITE" id="PS50048">
    <property type="entry name" value="ZN2_CY6_FUNGAL_2"/>
    <property type="match status" value="1"/>
</dbReference>
<evidence type="ECO:0000256" key="5">
    <source>
        <dbReference type="SAM" id="MobiDB-lite"/>
    </source>
</evidence>